<comment type="caution">
    <text evidence="2">The sequence shown here is derived from an EMBL/GenBank/DDBJ whole genome shotgun (WGS) entry which is preliminary data.</text>
</comment>
<feature type="compositionally biased region" description="Basic and acidic residues" evidence="1">
    <location>
        <begin position="12"/>
        <end position="38"/>
    </location>
</feature>
<dbReference type="RefSeq" id="WP_160318503.1">
    <property type="nucleotide sequence ID" value="NZ_LKST01000003.1"/>
</dbReference>
<dbReference type="Proteomes" id="UP000050517">
    <property type="component" value="Unassembled WGS sequence"/>
</dbReference>
<accession>A0A0Q0U7V8</accession>
<dbReference type="AlphaFoldDB" id="A0A0Q0U7V8"/>
<feature type="region of interest" description="Disordered" evidence="1">
    <location>
        <begin position="1"/>
        <end position="47"/>
    </location>
</feature>
<evidence type="ECO:0000256" key="1">
    <source>
        <dbReference type="SAM" id="MobiDB-lite"/>
    </source>
</evidence>
<protein>
    <submittedName>
        <fullName evidence="2">Uncharacterized protein</fullName>
    </submittedName>
</protein>
<dbReference type="EMBL" id="LKST01000003">
    <property type="protein sequence ID" value="KQB83539.1"/>
    <property type="molecule type" value="Genomic_DNA"/>
</dbReference>
<proteinExistence type="predicted"/>
<keyword evidence="3" id="KW-1185">Reference proteome</keyword>
<evidence type="ECO:0000313" key="3">
    <source>
        <dbReference type="Proteomes" id="UP000050517"/>
    </source>
</evidence>
<gene>
    <name evidence="2" type="ORF">Cocul_01608</name>
</gene>
<evidence type="ECO:0000313" key="2">
    <source>
        <dbReference type="EMBL" id="KQB83539.1"/>
    </source>
</evidence>
<organism evidence="2 3">
    <name type="scientific">Corynebacterium oculi</name>
    <dbReference type="NCBI Taxonomy" id="1544416"/>
    <lineage>
        <taxon>Bacteria</taxon>
        <taxon>Bacillati</taxon>
        <taxon>Actinomycetota</taxon>
        <taxon>Actinomycetes</taxon>
        <taxon>Mycobacteriales</taxon>
        <taxon>Corynebacteriaceae</taxon>
        <taxon>Corynebacterium</taxon>
    </lineage>
</organism>
<name>A0A0Q0U7V8_9CORY</name>
<sequence length="47" mass="5909">MRPKRRKVRPSTARDIDRQADTPHRLFFEQRSEEEYRRQRPPHYSAR</sequence>
<reference evidence="2 3" key="1">
    <citation type="submission" date="2015-10" db="EMBL/GenBank/DDBJ databases">
        <title>Corynebacteirum lowii and Corynebacterium oculi species nova, derived from human clinical disease and and emended description of Corynebacterium mastiditis.</title>
        <authorList>
            <person name="Bernard K."/>
            <person name="Pacheco A.L."/>
            <person name="Mcdougall C."/>
            <person name="Burtx T."/>
            <person name="Weibe D."/>
            <person name="Tyler S."/>
            <person name="Olson A.B."/>
            <person name="Cnockaert M."/>
            <person name="Eguchi H."/>
            <person name="Kuwahara T."/>
            <person name="Nakayama-Imaohji H."/>
            <person name="Boudewijins M."/>
            <person name="Van Hoecke F."/>
            <person name="Bernier A.-M."/>
            <person name="Vandamme P."/>
        </authorList>
    </citation>
    <scope>NUCLEOTIDE SEQUENCE [LARGE SCALE GENOMIC DNA]</scope>
    <source>
        <strain evidence="2 3">NML 130210</strain>
    </source>
</reference>